<dbReference type="Pfam" id="PF07976">
    <property type="entry name" value="Phe_hydrox_dim"/>
    <property type="match status" value="1"/>
</dbReference>
<dbReference type="Gene3D" id="3.40.30.20">
    <property type="match status" value="1"/>
</dbReference>
<dbReference type="Proteomes" id="UP000018144">
    <property type="component" value="Unassembled WGS sequence"/>
</dbReference>
<dbReference type="AlphaFoldDB" id="U4L445"/>
<dbReference type="OrthoDB" id="1716816at2759"/>
<dbReference type="PANTHER" id="PTHR43004">
    <property type="entry name" value="TRK SYSTEM POTASSIUM UPTAKE PROTEIN"/>
    <property type="match status" value="1"/>
</dbReference>
<dbReference type="InterPro" id="IPR036249">
    <property type="entry name" value="Thioredoxin-like_sf"/>
</dbReference>
<reference evidence="7 8" key="1">
    <citation type="journal article" date="2013" name="PLoS Genet.">
        <title>The genome and development-dependent transcriptomes of Pyronema confluens: a window into fungal evolution.</title>
        <authorList>
            <person name="Traeger S."/>
            <person name="Altegoer F."/>
            <person name="Freitag M."/>
            <person name="Gabaldon T."/>
            <person name="Kempken F."/>
            <person name="Kumar A."/>
            <person name="Marcet-Houben M."/>
            <person name="Poggeler S."/>
            <person name="Stajich J.E."/>
            <person name="Nowrousian M."/>
        </authorList>
    </citation>
    <scope>NUCLEOTIDE SEQUENCE [LARGE SCALE GENOMIC DNA]</scope>
    <source>
        <strain evidence="8">CBS 100304</strain>
        <tissue evidence="7">Vegetative mycelium</tissue>
    </source>
</reference>
<dbReference type="eggNOG" id="KOG3855">
    <property type="taxonomic scope" value="Eukaryota"/>
</dbReference>
<dbReference type="Gene3D" id="3.50.50.60">
    <property type="entry name" value="FAD/NAD(P)-binding domain"/>
    <property type="match status" value="1"/>
</dbReference>
<comment type="similarity">
    <text evidence="1">Belongs to the PheA/TfdB FAD monooxygenase family.</text>
</comment>
<evidence type="ECO:0000256" key="2">
    <source>
        <dbReference type="ARBA" id="ARBA00022630"/>
    </source>
</evidence>
<dbReference type="Pfam" id="PF01494">
    <property type="entry name" value="FAD_binding_3"/>
    <property type="match status" value="1"/>
</dbReference>
<evidence type="ECO:0000259" key="5">
    <source>
        <dbReference type="Pfam" id="PF01494"/>
    </source>
</evidence>
<dbReference type="CDD" id="cd02979">
    <property type="entry name" value="PHOX_C"/>
    <property type="match status" value="1"/>
</dbReference>
<feature type="domain" description="FAD-binding" evidence="5">
    <location>
        <begin position="10"/>
        <end position="411"/>
    </location>
</feature>
<evidence type="ECO:0000313" key="7">
    <source>
        <dbReference type="EMBL" id="CCX10504.1"/>
    </source>
</evidence>
<keyword evidence="7" id="KW-0503">Monooxygenase</keyword>
<dbReference type="OMA" id="DYWKVFV"/>
<evidence type="ECO:0000256" key="3">
    <source>
        <dbReference type="ARBA" id="ARBA00022827"/>
    </source>
</evidence>
<dbReference type="SUPFAM" id="SSF51905">
    <property type="entry name" value="FAD/NAD(P)-binding domain"/>
    <property type="match status" value="1"/>
</dbReference>
<dbReference type="InterPro" id="IPR036188">
    <property type="entry name" value="FAD/NAD-bd_sf"/>
</dbReference>
<protein>
    <submittedName>
        <fullName evidence="7">Similar to Phenol 2-monooxygenase acc. no. P15245</fullName>
    </submittedName>
</protein>
<dbReference type="InterPro" id="IPR050641">
    <property type="entry name" value="RIFMO-like"/>
</dbReference>
<accession>U4L445</accession>
<dbReference type="SUPFAM" id="SSF54373">
    <property type="entry name" value="FAD-linked reductases, C-terminal domain"/>
    <property type="match status" value="1"/>
</dbReference>
<keyword evidence="2" id="KW-0285">Flavoprotein</keyword>
<evidence type="ECO:0000259" key="6">
    <source>
        <dbReference type="Pfam" id="PF07976"/>
    </source>
</evidence>
<name>U4L445_PYROM</name>
<dbReference type="GO" id="GO:0016709">
    <property type="term" value="F:oxidoreductase activity, acting on paired donors, with incorporation or reduction of molecular oxygen, NAD(P)H as one donor, and incorporation of one atom of oxygen"/>
    <property type="evidence" value="ECO:0007669"/>
    <property type="project" value="UniProtKB-ARBA"/>
</dbReference>
<dbReference type="Gene3D" id="3.30.9.10">
    <property type="entry name" value="D-Amino Acid Oxidase, subunit A, domain 2"/>
    <property type="match status" value="1"/>
</dbReference>
<sequence length="645" mass="73063">MTTVTKESNVDVLIVGAGPAGYMAATWLARFPGLKVRFIEKRDGKIFAGQADGIQCRTLEVFQSFGFADRVWKDANHMLEISFWNPDESGKNVVRTGRIPDMQKGLSRYHQVVLHQGWIEGYFRDNLKKYNGATVEHSTMPQEMVIDESKVNDLEAYPIKVTLRHLNEEGSHAEQFGHKVANGLFRSANLVNAKEEDNGLAGEDKAEELEVINAKYVLGCDGAHSWVRRQLGFQMVGEQTDYVWGVLDIVPITNFPDIRNRCAIHSAEDGSVMVIPRENALVRFYIQMKEIDRQADGRVDRAKITPEKILAQAQKIMHPYTLSYEEIQWFTAYQIGQRVVDNFQAHDRVFILGDAAHTHSPKAGQGMNVSMMDSYNLGWKIGGVLNGTLNPKVLSTYELERSQVAHDLINFDQKFAKLFSGRPAKSAADEAGISLEEFHRVFELSHKFASGVDVEYVPSPIVAPAAETTQSLATNIPVGKRFNSFKVLNQSDARPWEFQELMKSDGRWRIVVFAGDMLDKDQKARVEKLAEHLDKEDSFMKKYTPADKPRTGLFHILTCHSSPRIEVELHDFPKALRPDHDYWSVYVDDESHHEGHGQAYKNYGVDPKRGCLVVVRPDQYVSMVVELEEVEKVEKFFAGCLVPRK</sequence>
<evidence type="ECO:0000313" key="8">
    <source>
        <dbReference type="Proteomes" id="UP000018144"/>
    </source>
</evidence>
<dbReference type="InterPro" id="IPR012941">
    <property type="entry name" value="Phe_hydrox_C_dim_dom"/>
</dbReference>
<dbReference type="InterPro" id="IPR038220">
    <property type="entry name" value="PHOX_C_sf"/>
</dbReference>
<gene>
    <name evidence="7" type="ORF">PCON_10098</name>
</gene>
<proteinExistence type="inferred from homology"/>
<keyword evidence="3" id="KW-0274">FAD</keyword>
<evidence type="ECO:0000256" key="4">
    <source>
        <dbReference type="ARBA" id="ARBA00023002"/>
    </source>
</evidence>
<evidence type="ECO:0000256" key="1">
    <source>
        <dbReference type="ARBA" id="ARBA00007801"/>
    </source>
</evidence>
<dbReference type="GO" id="GO:0071949">
    <property type="term" value="F:FAD binding"/>
    <property type="evidence" value="ECO:0007669"/>
    <property type="project" value="InterPro"/>
</dbReference>
<dbReference type="PRINTS" id="PR00420">
    <property type="entry name" value="RNGMNOXGNASE"/>
</dbReference>
<feature type="domain" description="Phenol hydroxylase-like C-terminal dimerisation" evidence="6">
    <location>
        <begin position="454"/>
        <end position="644"/>
    </location>
</feature>
<dbReference type="SUPFAM" id="SSF52833">
    <property type="entry name" value="Thioredoxin-like"/>
    <property type="match status" value="1"/>
</dbReference>
<keyword evidence="4" id="KW-0560">Oxidoreductase</keyword>
<dbReference type="InterPro" id="IPR002938">
    <property type="entry name" value="FAD-bd"/>
</dbReference>
<dbReference type="EMBL" id="HF935545">
    <property type="protein sequence ID" value="CCX10504.1"/>
    <property type="molecule type" value="Genomic_DNA"/>
</dbReference>
<dbReference type="PANTHER" id="PTHR43004:SF20">
    <property type="entry name" value="2-MONOOXYGENASE, PUTATIVE (AFU_ORTHOLOGUE AFUA_1G13660)-RELATED"/>
    <property type="match status" value="1"/>
</dbReference>
<keyword evidence="8" id="KW-1185">Reference proteome</keyword>
<dbReference type="STRING" id="1076935.U4L445"/>
<organism evidence="7 8">
    <name type="scientific">Pyronema omphalodes (strain CBS 100304)</name>
    <name type="common">Pyronema confluens</name>
    <dbReference type="NCBI Taxonomy" id="1076935"/>
    <lineage>
        <taxon>Eukaryota</taxon>
        <taxon>Fungi</taxon>
        <taxon>Dikarya</taxon>
        <taxon>Ascomycota</taxon>
        <taxon>Pezizomycotina</taxon>
        <taxon>Pezizomycetes</taxon>
        <taxon>Pezizales</taxon>
        <taxon>Pyronemataceae</taxon>
        <taxon>Pyronema</taxon>
    </lineage>
</organism>